<evidence type="ECO:0000313" key="3">
    <source>
        <dbReference type="Proteomes" id="UP001174936"/>
    </source>
</evidence>
<dbReference type="Proteomes" id="UP001174936">
    <property type="component" value="Unassembled WGS sequence"/>
</dbReference>
<proteinExistence type="predicted"/>
<dbReference type="PANTHER" id="PTHR37012:SF2">
    <property type="entry name" value="BZIP DOMAIN-CONTAINING PROTEIN-RELATED"/>
    <property type="match status" value="1"/>
</dbReference>
<comment type="caution">
    <text evidence="2">The sequence shown here is derived from an EMBL/GenBank/DDBJ whole genome shotgun (WGS) entry which is preliminary data.</text>
</comment>
<protein>
    <recommendedName>
        <fullName evidence="4">BZIP transcription factor</fullName>
    </recommendedName>
</protein>
<gene>
    <name evidence="2" type="ORF">B0T16DRAFT_338170</name>
</gene>
<feature type="region of interest" description="Disordered" evidence="1">
    <location>
        <begin position="118"/>
        <end position="183"/>
    </location>
</feature>
<feature type="compositionally biased region" description="Low complexity" evidence="1">
    <location>
        <begin position="122"/>
        <end position="148"/>
    </location>
</feature>
<accession>A0AA40CI90</accession>
<keyword evidence="3" id="KW-1185">Reference proteome</keyword>
<dbReference type="EMBL" id="JAULSV010000007">
    <property type="protein sequence ID" value="KAK0639320.1"/>
    <property type="molecule type" value="Genomic_DNA"/>
</dbReference>
<feature type="region of interest" description="Disordered" evidence="1">
    <location>
        <begin position="1"/>
        <end position="63"/>
    </location>
</feature>
<evidence type="ECO:0000256" key="1">
    <source>
        <dbReference type="SAM" id="MobiDB-lite"/>
    </source>
</evidence>
<name>A0AA40CI90_9PEZI</name>
<dbReference type="CDD" id="cd14688">
    <property type="entry name" value="bZIP_YAP"/>
    <property type="match status" value="1"/>
</dbReference>
<feature type="compositionally biased region" description="Basic and acidic residues" evidence="1">
    <location>
        <begin position="153"/>
        <end position="166"/>
    </location>
</feature>
<dbReference type="PANTHER" id="PTHR37012">
    <property type="entry name" value="B-ZIP TRANSCRIPTION FACTOR (EUROFUNG)-RELATED"/>
    <property type="match status" value="1"/>
</dbReference>
<reference evidence="2" key="1">
    <citation type="submission" date="2023-06" db="EMBL/GenBank/DDBJ databases">
        <title>Genome-scale phylogeny and comparative genomics of the fungal order Sordariales.</title>
        <authorList>
            <consortium name="Lawrence Berkeley National Laboratory"/>
            <person name="Hensen N."/>
            <person name="Bonometti L."/>
            <person name="Westerberg I."/>
            <person name="Brannstrom I.O."/>
            <person name="Guillou S."/>
            <person name="Cros-Aarteil S."/>
            <person name="Calhoun S."/>
            <person name="Haridas S."/>
            <person name="Kuo A."/>
            <person name="Mondo S."/>
            <person name="Pangilinan J."/>
            <person name="Riley R."/>
            <person name="Labutti K."/>
            <person name="Andreopoulos B."/>
            <person name="Lipzen A."/>
            <person name="Chen C."/>
            <person name="Yanf M."/>
            <person name="Daum C."/>
            <person name="Ng V."/>
            <person name="Clum A."/>
            <person name="Steindorff A."/>
            <person name="Ohm R."/>
            <person name="Martin F."/>
            <person name="Silar P."/>
            <person name="Natvig D."/>
            <person name="Lalanne C."/>
            <person name="Gautier V."/>
            <person name="Ament-Velasquez S.L."/>
            <person name="Kruys A."/>
            <person name="Hutchinson M.I."/>
            <person name="Powell A.J."/>
            <person name="Barry K."/>
            <person name="Miller A.N."/>
            <person name="Grigoriev I.V."/>
            <person name="Debuchy R."/>
            <person name="Gladieux P."/>
            <person name="Thoren M.H."/>
            <person name="Johannesson H."/>
        </authorList>
    </citation>
    <scope>NUCLEOTIDE SEQUENCE</scope>
    <source>
        <strain evidence="2">SMH2532-1</strain>
    </source>
</reference>
<evidence type="ECO:0000313" key="2">
    <source>
        <dbReference type="EMBL" id="KAK0639320.1"/>
    </source>
</evidence>
<feature type="compositionally biased region" description="Gly residues" evidence="1">
    <location>
        <begin position="1"/>
        <end position="12"/>
    </location>
</feature>
<organism evidence="2 3">
    <name type="scientific">Cercophora newfieldiana</name>
    <dbReference type="NCBI Taxonomy" id="92897"/>
    <lineage>
        <taxon>Eukaryota</taxon>
        <taxon>Fungi</taxon>
        <taxon>Dikarya</taxon>
        <taxon>Ascomycota</taxon>
        <taxon>Pezizomycotina</taxon>
        <taxon>Sordariomycetes</taxon>
        <taxon>Sordariomycetidae</taxon>
        <taxon>Sordariales</taxon>
        <taxon>Lasiosphaeriaceae</taxon>
        <taxon>Cercophora</taxon>
    </lineage>
</organism>
<evidence type="ECO:0008006" key="4">
    <source>
        <dbReference type="Google" id="ProtNLM"/>
    </source>
</evidence>
<dbReference type="InterPro" id="IPR021833">
    <property type="entry name" value="DUF3425"/>
</dbReference>
<feature type="compositionally biased region" description="Basic and acidic residues" evidence="1">
    <location>
        <begin position="38"/>
        <end position="63"/>
    </location>
</feature>
<dbReference type="Pfam" id="PF11905">
    <property type="entry name" value="DUF3425"/>
    <property type="match status" value="1"/>
</dbReference>
<sequence length="506" mass="56551">MAGSGASSGGADGQSSNKRRKTTAPGSRGVANLTPEQLAKKRANDREAQRAIRERQRQRNEHYEREIRELKSQRPYQELQAALQQTAAVQAELDDVKRILASVVAMIEPVIGRAGVPEGYHQQQQQPPAPNTSSTPATSVTSPASAGTHGRWQHGDHSPVVAHEHPQSQPQPQDASQQLSTLAQQQHDLVHGLELGPERLGLDFVLEPGHKVVKIHESINGAQDTPHYRHVPMKHDWTATTMPMAMPTLPPPITNTSASFISHPHPGADLAAAPFKNCPPTCPLDSLLLDFLSERRQRAAEGLSPSEILGPRYPSVSSLLNPSLTPYTHPLSKVFTDILARFPDISALPERVAVLYIMFLIMRWQVSPTTENYARLPSWCRAIESQLSTAHPAWIDHIPFPAMREYLITHYSPAQFPFENFFIPFTTTLRINWPYEDVDTLLRNPVGEELMINPVFERHLRRLENWTLGDAFVDAFPALEGTYNLRSERRGGTRFVCGEWGRERSL</sequence>
<dbReference type="AlphaFoldDB" id="A0AA40CI90"/>
<feature type="compositionally biased region" description="Low complexity" evidence="1">
    <location>
        <begin position="167"/>
        <end position="183"/>
    </location>
</feature>